<proteinExistence type="predicted"/>
<dbReference type="STRING" id="667725.A0A0L0FPK1"/>
<dbReference type="PROSITE" id="PS50082">
    <property type="entry name" value="WD_REPEATS_2"/>
    <property type="match status" value="3"/>
</dbReference>
<organism evidence="4 5">
    <name type="scientific">Sphaeroforma arctica JP610</name>
    <dbReference type="NCBI Taxonomy" id="667725"/>
    <lineage>
        <taxon>Eukaryota</taxon>
        <taxon>Ichthyosporea</taxon>
        <taxon>Ichthyophonida</taxon>
        <taxon>Sphaeroforma</taxon>
    </lineage>
</organism>
<dbReference type="InterPro" id="IPR015943">
    <property type="entry name" value="WD40/YVTN_repeat-like_dom_sf"/>
</dbReference>
<dbReference type="SMART" id="SM00320">
    <property type="entry name" value="WD40"/>
    <property type="match status" value="4"/>
</dbReference>
<name>A0A0L0FPK1_9EUKA</name>
<dbReference type="AlphaFoldDB" id="A0A0L0FPK1"/>
<dbReference type="InterPro" id="IPR019775">
    <property type="entry name" value="WD40_repeat_CS"/>
</dbReference>
<keyword evidence="2" id="KW-0677">Repeat</keyword>
<feature type="repeat" description="WD" evidence="3">
    <location>
        <begin position="105"/>
        <end position="146"/>
    </location>
</feature>
<evidence type="ECO:0000256" key="3">
    <source>
        <dbReference type="PROSITE-ProRule" id="PRU00221"/>
    </source>
</evidence>
<dbReference type="PROSITE" id="PS50294">
    <property type="entry name" value="WD_REPEATS_REGION"/>
    <property type="match status" value="2"/>
</dbReference>
<evidence type="ECO:0000256" key="1">
    <source>
        <dbReference type="ARBA" id="ARBA00022574"/>
    </source>
</evidence>
<dbReference type="InterPro" id="IPR020472">
    <property type="entry name" value="WD40_PAC1"/>
</dbReference>
<dbReference type="PANTHER" id="PTHR19857">
    <property type="entry name" value="MITOCHONDRIAL DIVISION PROTEIN 1-RELATED"/>
    <property type="match status" value="1"/>
</dbReference>
<keyword evidence="5" id="KW-1185">Reference proteome</keyword>
<dbReference type="InterPro" id="IPR001680">
    <property type="entry name" value="WD40_rpt"/>
</dbReference>
<dbReference type="PROSITE" id="PS00678">
    <property type="entry name" value="WD_REPEATS_1"/>
    <property type="match status" value="1"/>
</dbReference>
<dbReference type="Gene3D" id="2.130.10.10">
    <property type="entry name" value="YVTN repeat-like/Quinoprotein amine dehydrogenase"/>
    <property type="match status" value="1"/>
</dbReference>
<dbReference type="eggNOG" id="KOG0296">
    <property type="taxonomic scope" value="Eukaryota"/>
</dbReference>
<dbReference type="PRINTS" id="PR00320">
    <property type="entry name" value="GPROTEINBRPT"/>
</dbReference>
<evidence type="ECO:0000256" key="2">
    <source>
        <dbReference type="ARBA" id="ARBA00022737"/>
    </source>
</evidence>
<dbReference type="Proteomes" id="UP000054560">
    <property type="component" value="Unassembled WGS sequence"/>
</dbReference>
<dbReference type="OrthoDB" id="10261640at2759"/>
<feature type="repeat" description="WD" evidence="3">
    <location>
        <begin position="147"/>
        <end position="182"/>
    </location>
</feature>
<dbReference type="GeneID" id="25909348"/>
<accession>A0A0L0FPK1</accession>
<gene>
    <name evidence="4" type="ORF">SARC_08844</name>
</gene>
<dbReference type="Pfam" id="PF00400">
    <property type="entry name" value="WD40"/>
    <property type="match status" value="4"/>
</dbReference>
<evidence type="ECO:0000313" key="4">
    <source>
        <dbReference type="EMBL" id="KNC78732.1"/>
    </source>
</evidence>
<reference evidence="4 5" key="1">
    <citation type="submission" date="2011-02" db="EMBL/GenBank/DDBJ databases">
        <title>The Genome Sequence of Sphaeroforma arctica JP610.</title>
        <authorList>
            <consortium name="The Broad Institute Genome Sequencing Platform"/>
            <person name="Russ C."/>
            <person name="Cuomo C."/>
            <person name="Young S.K."/>
            <person name="Zeng Q."/>
            <person name="Gargeya S."/>
            <person name="Alvarado L."/>
            <person name="Berlin A."/>
            <person name="Chapman S.B."/>
            <person name="Chen Z."/>
            <person name="Freedman E."/>
            <person name="Gellesch M."/>
            <person name="Goldberg J."/>
            <person name="Griggs A."/>
            <person name="Gujja S."/>
            <person name="Heilman E."/>
            <person name="Heiman D."/>
            <person name="Howarth C."/>
            <person name="Mehta T."/>
            <person name="Neiman D."/>
            <person name="Pearson M."/>
            <person name="Roberts A."/>
            <person name="Saif S."/>
            <person name="Shea T."/>
            <person name="Shenoy N."/>
            <person name="Sisk P."/>
            <person name="Stolte C."/>
            <person name="Sykes S."/>
            <person name="White J."/>
            <person name="Yandava C."/>
            <person name="Burger G."/>
            <person name="Gray M.W."/>
            <person name="Holland P.W.H."/>
            <person name="King N."/>
            <person name="Lang F.B.F."/>
            <person name="Roger A.J."/>
            <person name="Ruiz-Trillo I."/>
            <person name="Haas B."/>
            <person name="Nusbaum C."/>
            <person name="Birren B."/>
        </authorList>
    </citation>
    <scope>NUCLEOTIDE SEQUENCE [LARGE SCALE GENOMIC DNA]</scope>
    <source>
        <strain evidence="4 5">JP610</strain>
    </source>
</reference>
<keyword evidence="1 3" id="KW-0853">WD repeat</keyword>
<dbReference type="EMBL" id="KQ242434">
    <property type="protein sequence ID" value="KNC78732.1"/>
    <property type="molecule type" value="Genomic_DNA"/>
</dbReference>
<feature type="repeat" description="WD" evidence="3">
    <location>
        <begin position="71"/>
        <end position="105"/>
    </location>
</feature>
<protein>
    <submittedName>
        <fullName evidence="4">Uncharacterized protein</fullName>
    </submittedName>
</protein>
<dbReference type="InterPro" id="IPR036322">
    <property type="entry name" value="WD40_repeat_dom_sf"/>
</dbReference>
<dbReference type="SUPFAM" id="SSF50978">
    <property type="entry name" value="WD40 repeat-like"/>
    <property type="match status" value="1"/>
</dbReference>
<dbReference type="RefSeq" id="XP_014152634.1">
    <property type="nucleotide sequence ID" value="XM_014297159.1"/>
</dbReference>
<sequence length="182" mass="19960">MILWDPRKGTAEVKFGLGQNQWFECPVNTCDLSPDSSTMAAGGENGGVVLTNVKQTKVLYAFNDAHGDQSVECVRFSRTHPFMASGGLDGNLLIWDTTPFKLRHTCAHGEGVVKIQWHPSEPIVYTASLDHTVRAWDARTGECTKTWTGHNDGILCIALSKDGRHIITGADDTTARVFDTQN</sequence>
<dbReference type="PANTHER" id="PTHR19857:SF8">
    <property type="entry name" value="ANGIO-ASSOCIATED MIGRATORY CELL PROTEIN"/>
    <property type="match status" value="1"/>
</dbReference>
<dbReference type="InterPro" id="IPR051179">
    <property type="entry name" value="WD_repeat_multifunction"/>
</dbReference>
<evidence type="ECO:0000313" key="5">
    <source>
        <dbReference type="Proteomes" id="UP000054560"/>
    </source>
</evidence>